<name>A0A1G8ETP2_9BACI</name>
<keyword evidence="3" id="KW-1185">Reference proteome</keyword>
<dbReference type="RefSeq" id="WP_091273425.1">
    <property type="nucleotide sequence ID" value="NZ_FNDK01000010.1"/>
</dbReference>
<protein>
    <recommendedName>
        <fullName evidence="4">DUF2680 domain-containing protein</fullName>
    </recommendedName>
</protein>
<evidence type="ECO:0000313" key="3">
    <source>
        <dbReference type="Proteomes" id="UP000199163"/>
    </source>
</evidence>
<sequence length="105" mass="12203">MIRRTWKKGIGALLAVCLLFGAAGYAEANEMHGEVRNVELTEEQKEALADLHKDIIEKKKVLIDKYVEYGMIPEDKQEKIKAHLDDRYNRLLENNFQPLRVRKHG</sequence>
<dbReference type="Pfam" id="PF10925">
    <property type="entry name" value="DUF2680"/>
    <property type="match status" value="1"/>
</dbReference>
<accession>A0A1G8ETP2</accession>
<feature type="signal peptide" evidence="1">
    <location>
        <begin position="1"/>
        <end position="28"/>
    </location>
</feature>
<proteinExistence type="predicted"/>
<organism evidence="2 3">
    <name type="scientific">Alteribacillus persepolensis</name>
    <dbReference type="NCBI Taxonomy" id="568899"/>
    <lineage>
        <taxon>Bacteria</taxon>
        <taxon>Bacillati</taxon>
        <taxon>Bacillota</taxon>
        <taxon>Bacilli</taxon>
        <taxon>Bacillales</taxon>
        <taxon>Bacillaceae</taxon>
        <taxon>Alteribacillus</taxon>
    </lineage>
</organism>
<evidence type="ECO:0008006" key="4">
    <source>
        <dbReference type="Google" id="ProtNLM"/>
    </source>
</evidence>
<evidence type="ECO:0000313" key="2">
    <source>
        <dbReference type="EMBL" id="SDH73197.1"/>
    </source>
</evidence>
<dbReference type="OrthoDB" id="2883543at2"/>
<keyword evidence="1" id="KW-0732">Signal</keyword>
<dbReference type="EMBL" id="FNDK01000010">
    <property type="protein sequence ID" value="SDH73197.1"/>
    <property type="molecule type" value="Genomic_DNA"/>
</dbReference>
<evidence type="ECO:0000256" key="1">
    <source>
        <dbReference type="SAM" id="SignalP"/>
    </source>
</evidence>
<feature type="chain" id="PRO_5011707087" description="DUF2680 domain-containing protein" evidence="1">
    <location>
        <begin position="29"/>
        <end position="105"/>
    </location>
</feature>
<dbReference type="InterPro" id="IPR024485">
    <property type="entry name" value="DUF2680"/>
</dbReference>
<dbReference type="AlphaFoldDB" id="A0A1G8ETP2"/>
<reference evidence="3" key="1">
    <citation type="submission" date="2016-10" db="EMBL/GenBank/DDBJ databases">
        <authorList>
            <person name="Varghese N."/>
            <person name="Submissions S."/>
        </authorList>
    </citation>
    <scope>NUCLEOTIDE SEQUENCE [LARGE SCALE GENOMIC DNA]</scope>
    <source>
        <strain evidence="3">DSM 21632</strain>
    </source>
</reference>
<gene>
    <name evidence="2" type="ORF">SAMN05192534_11061</name>
</gene>
<dbReference type="Proteomes" id="UP000199163">
    <property type="component" value="Unassembled WGS sequence"/>
</dbReference>